<evidence type="ECO:0000313" key="2">
    <source>
        <dbReference type="WBParaSite" id="nRc.2.0.1.t06611-RA"/>
    </source>
</evidence>
<name>A0A915HZB9_ROMCU</name>
<evidence type="ECO:0000313" key="1">
    <source>
        <dbReference type="Proteomes" id="UP000887565"/>
    </source>
</evidence>
<proteinExistence type="predicted"/>
<sequence>LLFNKTHGEPFLTNPDEVGLSIGVKVFCDLAMKQFPIKNKKLFQEAVPFACYFPLRHMDINNKRKGQCMPFETALRMLSTKNNANENSIKQNYLAGVLRLHTKSLAPYDNHPWSPKFFNFNHMRNSVVQRSFRDMLLEIDTVLGYETSVNKMNFKLGADVYDRHKGHNVFLSPHAFCTAIVELIPFSTAVIEKSLQTCK</sequence>
<organism evidence="1 2">
    <name type="scientific">Romanomermis culicivorax</name>
    <name type="common">Nematode worm</name>
    <dbReference type="NCBI Taxonomy" id="13658"/>
    <lineage>
        <taxon>Eukaryota</taxon>
        <taxon>Metazoa</taxon>
        <taxon>Ecdysozoa</taxon>
        <taxon>Nematoda</taxon>
        <taxon>Enoplea</taxon>
        <taxon>Dorylaimia</taxon>
        <taxon>Mermithida</taxon>
        <taxon>Mermithoidea</taxon>
        <taxon>Mermithidae</taxon>
        <taxon>Romanomermis</taxon>
    </lineage>
</organism>
<dbReference type="Proteomes" id="UP000887565">
    <property type="component" value="Unplaced"/>
</dbReference>
<dbReference type="WBParaSite" id="nRc.2.0.1.t06611-RA">
    <property type="protein sequence ID" value="nRc.2.0.1.t06611-RA"/>
    <property type="gene ID" value="nRc.2.0.1.g06611"/>
</dbReference>
<protein>
    <submittedName>
        <fullName evidence="2">Uncharacterized protein</fullName>
    </submittedName>
</protein>
<dbReference type="AlphaFoldDB" id="A0A915HZB9"/>
<reference evidence="2" key="1">
    <citation type="submission" date="2022-11" db="UniProtKB">
        <authorList>
            <consortium name="WormBaseParasite"/>
        </authorList>
    </citation>
    <scope>IDENTIFICATION</scope>
</reference>
<accession>A0A915HZB9</accession>
<keyword evidence="1" id="KW-1185">Reference proteome</keyword>